<dbReference type="Pfam" id="PF01632">
    <property type="entry name" value="Ribosomal_L35p"/>
    <property type="match status" value="1"/>
</dbReference>
<accession>A0A0G0WT68</accession>
<comment type="similarity">
    <text evidence="1">Belongs to the bacterial ribosomal protein bL35 family.</text>
</comment>
<comment type="caution">
    <text evidence="4">The sequence shown here is derived from an EMBL/GenBank/DDBJ whole genome shotgun (WGS) entry which is preliminary data.</text>
</comment>
<gene>
    <name evidence="4" type="ORF">UU35_C0002G0121</name>
</gene>
<dbReference type="Gene3D" id="4.10.410.60">
    <property type="match status" value="1"/>
</dbReference>
<dbReference type="InterPro" id="IPR037229">
    <property type="entry name" value="Ribosomal_bL35_sf"/>
</dbReference>
<dbReference type="GO" id="GO:0005840">
    <property type="term" value="C:ribosome"/>
    <property type="evidence" value="ECO:0007669"/>
    <property type="project" value="UniProtKB-KW"/>
</dbReference>
<name>A0A0G0WT68_9BACT</name>
<dbReference type="Proteomes" id="UP000034616">
    <property type="component" value="Unassembled WGS sequence"/>
</dbReference>
<evidence type="ECO:0000256" key="2">
    <source>
        <dbReference type="ARBA" id="ARBA00022980"/>
    </source>
</evidence>
<proteinExistence type="inferred from homology"/>
<keyword evidence="3" id="KW-0687">Ribonucleoprotein</keyword>
<evidence type="ECO:0000256" key="3">
    <source>
        <dbReference type="ARBA" id="ARBA00023274"/>
    </source>
</evidence>
<dbReference type="AlphaFoldDB" id="A0A0G0WT68"/>
<evidence type="ECO:0000256" key="1">
    <source>
        <dbReference type="ARBA" id="ARBA00006598"/>
    </source>
</evidence>
<dbReference type="EMBL" id="LCAH01000002">
    <property type="protein sequence ID" value="KKR87620.1"/>
    <property type="molecule type" value="Genomic_DNA"/>
</dbReference>
<keyword evidence="2 4" id="KW-0689">Ribosomal protein</keyword>
<reference evidence="4 5" key="1">
    <citation type="journal article" date="2015" name="Nature">
        <title>rRNA introns, odd ribosomes, and small enigmatic genomes across a large radiation of phyla.</title>
        <authorList>
            <person name="Brown C.T."/>
            <person name="Hug L.A."/>
            <person name="Thomas B.C."/>
            <person name="Sharon I."/>
            <person name="Castelle C.J."/>
            <person name="Singh A."/>
            <person name="Wilkins M.J."/>
            <person name="Williams K.H."/>
            <person name="Banfield J.F."/>
        </authorList>
    </citation>
    <scope>NUCLEOTIDE SEQUENCE [LARGE SCALE GENOMIC DNA]</scope>
</reference>
<evidence type="ECO:0000313" key="5">
    <source>
        <dbReference type="Proteomes" id="UP000034616"/>
    </source>
</evidence>
<dbReference type="InterPro" id="IPR021137">
    <property type="entry name" value="Ribosomal_bL35-like"/>
</dbReference>
<organism evidence="4 5">
    <name type="scientific">Candidatus Uhrbacteria bacterium GW2011_GWC2_41_11</name>
    <dbReference type="NCBI Taxonomy" id="1618985"/>
    <lineage>
        <taxon>Bacteria</taxon>
        <taxon>Candidatus Uhriibacteriota</taxon>
    </lineage>
</organism>
<protein>
    <submittedName>
        <fullName evidence="4">50S ribosomal protein L35</fullName>
    </submittedName>
</protein>
<dbReference type="GO" id="GO:0006412">
    <property type="term" value="P:translation"/>
    <property type="evidence" value="ECO:0007669"/>
    <property type="project" value="InterPro"/>
</dbReference>
<sequence length="64" mass="7265">MKCKTHQALAKRLRVTKNGKVLKRYCGQGHFNSRDAGKITRKKRRDTSLSDAHAKALKVLLPYA</sequence>
<dbReference type="GO" id="GO:0003735">
    <property type="term" value="F:structural constituent of ribosome"/>
    <property type="evidence" value="ECO:0007669"/>
    <property type="project" value="InterPro"/>
</dbReference>
<dbReference type="SUPFAM" id="SSF143034">
    <property type="entry name" value="L35p-like"/>
    <property type="match status" value="1"/>
</dbReference>
<evidence type="ECO:0000313" key="4">
    <source>
        <dbReference type="EMBL" id="KKR87620.1"/>
    </source>
</evidence>
<dbReference type="GO" id="GO:1990904">
    <property type="term" value="C:ribonucleoprotein complex"/>
    <property type="evidence" value="ECO:0007669"/>
    <property type="project" value="UniProtKB-KW"/>
</dbReference>